<dbReference type="RefSeq" id="WP_265962230.1">
    <property type="nucleotide sequence ID" value="NZ_JAPEVI010000003.1"/>
</dbReference>
<organism evidence="2 3">
    <name type="scientific">Roseibium salinum</name>
    <dbReference type="NCBI Taxonomy" id="1604349"/>
    <lineage>
        <taxon>Bacteria</taxon>
        <taxon>Pseudomonadati</taxon>
        <taxon>Pseudomonadota</taxon>
        <taxon>Alphaproteobacteria</taxon>
        <taxon>Hyphomicrobiales</taxon>
        <taxon>Stappiaceae</taxon>
        <taxon>Roseibium</taxon>
    </lineage>
</organism>
<keyword evidence="3" id="KW-1185">Reference proteome</keyword>
<gene>
    <name evidence="2" type="ORF">ON753_09210</name>
</gene>
<sequence length="289" mass="31302">MRRPAPKTLADIRHPGPRATNRRPHALCRAEAVSLEIAARQPLLEALGAWADRTGHSSAVFTLHGLSLGPFDYVMPDRAIDDRHAAWYSDTKSSPGAVLEEAVAILGRRDGAWFAHIHAYWQGNNTYHLGHLLPHTLCVHQTSRVHGYGLRGARFEAQPDPETEFTLFRIMEDRNTADEAPPNALIATLAPFEDLHHGISELCRELGSTAVDVHGLGSLAGAEFESSGAMTGLISEILLQPGAGRKNRPALDLPIRCVDLDGNLHSGRVLAGHAPTLVTCELLLTADDG</sequence>
<dbReference type="SUPFAM" id="SSF117856">
    <property type="entry name" value="AF0104/ALDC/Ptd012-like"/>
    <property type="match status" value="2"/>
</dbReference>
<comment type="caution">
    <text evidence="2">The sequence shown here is derived from an EMBL/GenBank/DDBJ whole genome shotgun (WGS) entry which is preliminary data.</text>
</comment>
<evidence type="ECO:0008006" key="4">
    <source>
        <dbReference type="Google" id="ProtNLM"/>
    </source>
</evidence>
<reference evidence="2 3" key="1">
    <citation type="journal article" date="2016" name="Int. J. Syst. Evol. Microbiol.">
        <title>Labrenzia salina sp. nov., isolated from the rhizosphere of the halophyte Arthrocnemum macrostachyum.</title>
        <authorList>
            <person name="Camacho M."/>
            <person name="Redondo-Gomez S."/>
            <person name="Rodriguez-Llorente I."/>
            <person name="Rohde M."/>
            <person name="Sproer C."/>
            <person name="Schumann P."/>
            <person name="Klenk H.P."/>
            <person name="Montero-Calasanz M.D.C."/>
        </authorList>
    </citation>
    <scope>NUCLEOTIDE SEQUENCE [LARGE SCALE GENOMIC DNA]</scope>
    <source>
        <strain evidence="2 3">DSM 29163</strain>
    </source>
</reference>
<dbReference type="EMBL" id="JAPEVI010000003">
    <property type="protein sequence ID" value="MCX2722562.1"/>
    <property type="molecule type" value="Genomic_DNA"/>
</dbReference>
<name>A0ABT3R011_9HYPH</name>
<dbReference type="Gene3D" id="3.30.1330.80">
    <property type="entry name" value="Hypothetical protein, similar to alpha- acetolactate decarboxylase, domain 2"/>
    <property type="match status" value="1"/>
</dbReference>
<evidence type="ECO:0000256" key="1">
    <source>
        <dbReference type="SAM" id="MobiDB-lite"/>
    </source>
</evidence>
<feature type="region of interest" description="Disordered" evidence="1">
    <location>
        <begin position="1"/>
        <end position="23"/>
    </location>
</feature>
<protein>
    <recommendedName>
        <fullName evidence="4">DUF296 domain-containing protein</fullName>
    </recommendedName>
</protein>
<evidence type="ECO:0000313" key="3">
    <source>
        <dbReference type="Proteomes" id="UP001300261"/>
    </source>
</evidence>
<proteinExistence type="predicted"/>
<dbReference type="Proteomes" id="UP001300261">
    <property type="component" value="Unassembled WGS sequence"/>
</dbReference>
<evidence type="ECO:0000313" key="2">
    <source>
        <dbReference type="EMBL" id="MCX2722562.1"/>
    </source>
</evidence>
<accession>A0ABT3R011</accession>